<dbReference type="GO" id="GO:0051301">
    <property type="term" value="P:cell division"/>
    <property type="evidence" value="ECO:0007669"/>
    <property type="project" value="UniProtKB-KW"/>
</dbReference>
<feature type="region of interest" description="Disordered" evidence="7">
    <location>
        <begin position="1091"/>
        <end position="1124"/>
    </location>
</feature>
<feature type="compositionally biased region" description="Polar residues" evidence="7">
    <location>
        <begin position="591"/>
        <end position="604"/>
    </location>
</feature>
<name>A0AAV5QHL9_9ASCO</name>
<keyword evidence="4" id="KW-0132">Cell division</keyword>
<feature type="region of interest" description="Disordered" evidence="7">
    <location>
        <begin position="788"/>
        <end position="817"/>
    </location>
</feature>
<dbReference type="InterPro" id="IPR011989">
    <property type="entry name" value="ARM-like"/>
</dbReference>
<dbReference type="PANTHER" id="PTHR21567">
    <property type="entry name" value="CLASP"/>
    <property type="match status" value="1"/>
</dbReference>
<evidence type="ECO:0000313" key="10">
    <source>
        <dbReference type="Proteomes" id="UP001360560"/>
    </source>
</evidence>
<dbReference type="SUPFAM" id="SSF48371">
    <property type="entry name" value="ARM repeat"/>
    <property type="match status" value="1"/>
</dbReference>
<protein>
    <recommendedName>
        <fullName evidence="3">Protein STU1</fullName>
    </recommendedName>
</protein>
<dbReference type="Proteomes" id="UP001360560">
    <property type="component" value="Unassembled WGS sequence"/>
</dbReference>
<accession>A0AAV5QHL9</accession>
<comment type="similarity">
    <text evidence="2">Belongs to the CLASP family.</text>
</comment>
<keyword evidence="5" id="KW-0493">Microtubule</keyword>
<dbReference type="GO" id="GO:1990023">
    <property type="term" value="C:mitotic spindle midzone"/>
    <property type="evidence" value="ECO:0007669"/>
    <property type="project" value="TreeGrafter"/>
</dbReference>
<feature type="domain" description="TOG" evidence="8">
    <location>
        <begin position="325"/>
        <end position="594"/>
    </location>
</feature>
<dbReference type="GO" id="GO:0005876">
    <property type="term" value="C:spindle microtubule"/>
    <property type="evidence" value="ECO:0007669"/>
    <property type="project" value="TreeGrafter"/>
</dbReference>
<feature type="compositionally biased region" description="Basic and acidic residues" evidence="7">
    <location>
        <begin position="791"/>
        <end position="805"/>
    </location>
</feature>
<dbReference type="SMART" id="SM01349">
    <property type="entry name" value="TOG"/>
    <property type="match status" value="1"/>
</dbReference>
<feature type="compositionally biased region" description="Polar residues" evidence="7">
    <location>
        <begin position="700"/>
        <end position="714"/>
    </location>
</feature>
<dbReference type="GO" id="GO:0005815">
    <property type="term" value="C:microtubule organizing center"/>
    <property type="evidence" value="ECO:0007669"/>
    <property type="project" value="TreeGrafter"/>
</dbReference>
<evidence type="ECO:0000256" key="7">
    <source>
        <dbReference type="SAM" id="MobiDB-lite"/>
    </source>
</evidence>
<evidence type="ECO:0000256" key="3">
    <source>
        <dbReference type="ARBA" id="ARBA00016012"/>
    </source>
</evidence>
<dbReference type="GO" id="GO:0005881">
    <property type="term" value="C:cytoplasmic microtubule"/>
    <property type="evidence" value="ECO:0007669"/>
    <property type="project" value="TreeGrafter"/>
</dbReference>
<comment type="caution">
    <text evidence="9">The sequence shown here is derived from an EMBL/GenBank/DDBJ whole genome shotgun (WGS) entry which is preliminary data.</text>
</comment>
<keyword evidence="6" id="KW-0498">Mitosis</keyword>
<feature type="region of interest" description="Disordered" evidence="7">
    <location>
        <begin position="276"/>
        <end position="300"/>
    </location>
</feature>
<evidence type="ECO:0000256" key="1">
    <source>
        <dbReference type="ARBA" id="ARBA00004186"/>
    </source>
</evidence>
<keyword evidence="6" id="KW-0131">Cell cycle</keyword>
<keyword evidence="10" id="KW-1185">Reference proteome</keyword>
<dbReference type="GeneID" id="90072414"/>
<evidence type="ECO:0000313" key="9">
    <source>
        <dbReference type="EMBL" id="GMM34435.1"/>
    </source>
</evidence>
<feature type="region of interest" description="Disordered" evidence="7">
    <location>
        <begin position="585"/>
        <end position="714"/>
    </location>
</feature>
<reference evidence="9 10" key="1">
    <citation type="journal article" date="2023" name="Elife">
        <title>Identification of key yeast species and microbe-microbe interactions impacting larval growth of Drosophila in the wild.</title>
        <authorList>
            <person name="Mure A."/>
            <person name="Sugiura Y."/>
            <person name="Maeda R."/>
            <person name="Honda K."/>
            <person name="Sakurai N."/>
            <person name="Takahashi Y."/>
            <person name="Watada M."/>
            <person name="Katoh T."/>
            <person name="Gotoh A."/>
            <person name="Gotoh Y."/>
            <person name="Taniguchi I."/>
            <person name="Nakamura K."/>
            <person name="Hayashi T."/>
            <person name="Katayama T."/>
            <person name="Uemura T."/>
            <person name="Hattori Y."/>
        </authorList>
    </citation>
    <scope>NUCLEOTIDE SEQUENCE [LARGE SCALE GENOMIC DNA]</scope>
    <source>
        <strain evidence="9 10">SC-9</strain>
    </source>
</reference>
<feature type="compositionally biased region" description="Polar residues" evidence="7">
    <location>
        <begin position="283"/>
        <end position="300"/>
    </location>
</feature>
<gene>
    <name evidence="9" type="ORF">DASC09_017600</name>
</gene>
<dbReference type="InterPro" id="IPR016024">
    <property type="entry name" value="ARM-type_fold"/>
</dbReference>
<dbReference type="Gene3D" id="1.25.10.10">
    <property type="entry name" value="Leucine-rich Repeat Variant"/>
    <property type="match status" value="1"/>
</dbReference>
<comment type="subcellular location">
    <subcellularLocation>
        <location evidence="1">Cytoplasm</location>
        <location evidence="1">Cytoskeleton</location>
        <location evidence="1">Spindle</location>
    </subcellularLocation>
</comment>
<dbReference type="InterPro" id="IPR024395">
    <property type="entry name" value="CLASP_N_dom"/>
</dbReference>
<organism evidence="9 10">
    <name type="scientific">Saccharomycopsis crataegensis</name>
    <dbReference type="NCBI Taxonomy" id="43959"/>
    <lineage>
        <taxon>Eukaryota</taxon>
        <taxon>Fungi</taxon>
        <taxon>Dikarya</taxon>
        <taxon>Ascomycota</taxon>
        <taxon>Saccharomycotina</taxon>
        <taxon>Saccharomycetes</taxon>
        <taxon>Saccharomycopsidaceae</taxon>
        <taxon>Saccharomycopsis</taxon>
    </lineage>
</organism>
<dbReference type="GO" id="GO:0090307">
    <property type="term" value="P:mitotic spindle assembly"/>
    <property type="evidence" value="ECO:0007669"/>
    <property type="project" value="TreeGrafter"/>
</dbReference>
<evidence type="ECO:0000256" key="6">
    <source>
        <dbReference type="ARBA" id="ARBA00022776"/>
    </source>
</evidence>
<dbReference type="GO" id="GO:0060172">
    <property type="term" value="P:astral microtubule depolymerization"/>
    <property type="evidence" value="ECO:0007669"/>
    <property type="project" value="TreeGrafter"/>
</dbReference>
<evidence type="ECO:0000256" key="4">
    <source>
        <dbReference type="ARBA" id="ARBA00022618"/>
    </source>
</evidence>
<dbReference type="RefSeq" id="XP_064851435.1">
    <property type="nucleotide sequence ID" value="XM_064995363.1"/>
</dbReference>
<feature type="compositionally biased region" description="Low complexity" evidence="7">
    <location>
        <begin position="638"/>
        <end position="652"/>
    </location>
</feature>
<evidence type="ECO:0000256" key="2">
    <source>
        <dbReference type="ARBA" id="ARBA00009549"/>
    </source>
</evidence>
<evidence type="ECO:0000256" key="5">
    <source>
        <dbReference type="ARBA" id="ARBA00022701"/>
    </source>
</evidence>
<proteinExistence type="inferred from homology"/>
<evidence type="ECO:0000259" key="8">
    <source>
        <dbReference type="SMART" id="SM01349"/>
    </source>
</evidence>
<sequence>MDAHEFYQMLVVSRITTPQEKYDLVSEFKNYIKKNVIKSPDDGVLFLTSLTHILQPLSSKELPFIKDELTIITFSALGHIVKRMAAQSDGVTLATFPYAIQCFIDICEKSDPSKLALQYKSQIRNWIIDLWLSIPVKLEVWFRNYMSEHSNYGSLYSSWPAFGEIFKIFKEICEKYSTTFDISQYYVQFCSTYQFLRQRSSMGQNPFIIEAIENCNWLVRFSFRQNQFNRQNFRKMATKNGLDNDFIDDLINNEKSKEYSDYDGLVVQKDSRHELSVHRSVTEEQQQSHNNSHPSTKTNVNTDSELRDILFSLPSYSLEKISASEFLDVNSLINSTKGLEKDFEGRETEFNWSKREKHITKLRSMIRSSLFVNSNDNQKDFLMFFKDSLIDGVNKAINSLRTTLSTKGCKFIKELFQIFNINNFDNSTIELIFKNIMKLTTTTKKINNNNANVVIYAMLNKIFGLRSFNFKILNLIYDYSNEKNVSPRAFSSNWLSIIILKHPLNLNNFNDHGTFSSSSNESNAFKIVEKIIEKNLSDPSPLVRETSRKTFWILYKYYPRESQLIHDRLAPSVIKLLDRTRPKDVLGVNANRPSSRSQSALGSRTDSKHASYIGLGPDRSKALAKSRSVSDSSMPIARSQSLTRTSNTLSSTYEKPENLNGGSINPGIGKPIRLNRKPYAFPSSHETSSSSLHSDTSISNLNNNPTKNTRSKLHSSLGSRFNSLFSTQRSVSLENKPISSAGSSLDFGDSIIKPIELFVPQKSDDENISSKEDTDSEINNSMAKKLSLNAHEGDETSMKDGEKVSQEPIGSADNNDIQMIDSGESAVDKLSRQLRSHSIADQTKGINFFIELIEKQNIEFSLSDHSILTTSLNKVSKSSPQLLYPLVSSVLIPKVIDLIQLDDYLSVLCHYNMSHKGSITDVLNELISLLTFDEVVNNFIKLMKSNPDFVKFGLTHLKYLLDDNKVGKLSTNKQFILDKIILNLLMIWEQHEFQSNSEGVQLVKNDLVFLESQYASGFKSFVRDNFEKESGKSKNVLIHKDRYQLGGFIGKRFKSKSSLGEKSEKAAQNTSNSTFIDSSVNTSSNINFSISVDNDPAKDITDDVRHEEGKSSPTSPNRNATQNFTFSPLKDVDYGLSPVKISDLGVNYMKADDDLDLLIADEEDELGGYRNEMTKIVPVFKTSADGNEISFQEEKAPEAIKLSPKEAAKIDDIIEKVDPLKSIGGAVKKIPVYQDHHDINDIYDNLFEDQIKKYKLIHYKYNNLSIFDKSLENNLFMKADITHIKVILEHLSNGTLYLKESSSLIFVLDNVAKDLQNGNSISQIGEWICKKQGFDEIFKSISDFVDKKSVSDIFNPCFVEIFMVVRLLIKLSNEDNNREDISNGLFDSDKLGQYWLISEKIIDGLCLAKVDSSILSEKLISLMNDIVNELSSKGVVHRDSLLKNIVKSFKDSRENNSNKIKDKYRLDSISKSLMNSIDLVDFSESHGLLVDIEEIITRYLVNEEAEIRKEAILIYSMLFKIYKNNCGDASKMVHYLSLEPSQQKLITYYSECI</sequence>
<dbReference type="EMBL" id="BTFZ01000002">
    <property type="protein sequence ID" value="GMM34435.1"/>
    <property type="molecule type" value="Genomic_DNA"/>
</dbReference>
<dbReference type="InterPro" id="IPR034085">
    <property type="entry name" value="TOG"/>
</dbReference>
<feature type="compositionally biased region" description="Basic and acidic residues" evidence="7">
    <location>
        <begin position="1095"/>
        <end position="1110"/>
    </location>
</feature>
<feature type="compositionally biased region" description="Polar residues" evidence="7">
    <location>
        <begin position="1111"/>
        <end position="1124"/>
    </location>
</feature>
<dbReference type="GO" id="GO:0008017">
    <property type="term" value="F:microtubule binding"/>
    <property type="evidence" value="ECO:0007669"/>
    <property type="project" value="TreeGrafter"/>
</dbReference>
<feature type="compositionally biased region" description="Low complexity" evidence="7">
    <location>
        <begin position="683"/>
        <end position="699"/>
    </location>
</feature>
<dbReference type="PANTHER" id="PTHR21567:SF9">
    <property type="entry name" value="CLIP-ASSOCIATING PROTEIN"/>
    <property type="match status" value="1"/>
</dbReference>
<dbReference type="Pfam" id="PF12348">
    <property type="entry name" value="CLASP_N"/>
    <property type="match status" value="1"/>
</dbReference>